<dbReference type="OrthoDB" id="72797at2759"/>
<dbReference type="Proteomes" id="UP000030745">
    <property type="component" value="Unassembled WGS sequence"/>
</dbReference>
<dbReference type="RefSeq" id="XP_012211082.1">
    <property type="nucleotide sequence ID" value="XM_012355692.1"/>
</dbReference>
<dbReference type="GeneID" id="24137116"/>
<keyword evidence="2" id="KW-1185">Reference proteome</keyword>
<gene>
    <name evidence="1" type="ORF">SPRG_15382</name>
</gene>
<evidence type="ECO:0000313" key="1">
    <source>
        <dbReference type="EMBL" id="KDO18202.1"/>
    </source>
</evidence>
<name>A0A067BUE1_SAPPC</name>
<reference evidence="1 2" key="1">
    <citation type="journal article" date="2013" name="PLoS Genet.">
        <title>Distinctive expansion of potential virulence genes in the genome of the oomycete fish pathogen Saprolegnia parasitica.</title>
        <authorList>
            <person name="Jiang R.H."/>
            <person name="de Bruijn I."/>
            <person name="Haas B.J."/>
            <person name="Belmonte R."/>
            <person name="Lobach L."/>
            <person name="Christie J."/>
            <person name="van den Ackerveken G."/>
            <person name="Bottin A."/>
            <person name="Bulone V."/>
            <person name="Diaz-Moreno S.M."/>
            <person name="Dumas B."/>
            <person name="Fan L."/>
            <person name="Gaulin E."/>
            <person name="Govers F."/>
            <person name="Grenville-Briggs L.J."/>
            <person name="Horner N.R."/>
            <person name="Levin J.Z."/>
            <person name="Mammella M."/>
            <person name="Meijer H.J."/>
            <person name="Morris P."/>
            <person name="Nusbaum C."/>
            <person name="Oome S."/>
            <person name="Phillips A.J."/>
            <person name="van Rooyen D."/>
            <person name="Rzeszutek E."/>
            <person name="Saraiva M."/>
            <person name="Secombes C.J."/>
            <person name="Seidl M.F."/>
            <person name="Snel B."/>
            <person name="Stassen J.H."/>
            <person name="Sykes S."/>
            <person name="Tripathy S."/>
            <person name="van den Berg H."/>
            <person name="Vega-Arreguin J.C."/>
            <person name="Wawra S."/>
            <person name="Young S.K."/>
            <person name="Zeng Q."/>
            <person name="Dieguez-Uribeondo J."/>
            <person name="Russ C."/>
            <person name="Tyler B.M."/>
            <person name="van West P."/>
        </authorList>
    </citation>
    <scope>NUCLEOTIDE SEQUENCE [LARGE SCALE GENOMIC DNA]</scope>
    <source>
        <strain evidence="1 2">CBS 223.65</strain>
    </source>
</reference>
<dbReference type="VEuPathDB" id="FungiDB:SPRG_15382"/>
<protein>
    <submittedName>
        <fullName evidence="1">Uncharacterized protein</fullName>
    </submittedName>
</protein>
<accession>A0A067BUE1</accession>
<dbReference type="EMBL" id="KK583478">
    <property type="protein sequence ID" value="KDO18202.1"/>
    <property type="molecule type" value="Genomic_DNA"/>
</dbReference>
<organism evidence="1 2">
    <name type="scientific">Saprolegnia parasitica (strain CBS 223.65)</name>
    <dbReference type="NCBI Taxonomy" id="695850"/>
    <lineage>
        <taxon>Eukaryota</taxon>
        <taxon>Sar</taxon>
        <taxon>Stramenopiles</taxon>
        <taxon>Oomycota</taxon>
        <taxon>Saprolegniomycetes</taxon>
        <taxon>Saprolegniales</taxon>
        <taxon>Saprolegniaceae</taxon>
        <taxon>Saprolegnia</taxon>
    </lineage>
</organism>
<dbReference type="AlphaFoldDB" id="A0A067BUE1"/>
<evidence type="ECO:0000313" key="2">
    <source>
        <dbReference type="Proteomes" id="UP000030745"/>
    </source>
</evidence>
<proteinExistence type="predicted"/>
<sequence length="409" mass="45840">MHDSQARIVQRISKDHDLQRRRFVETLEHLCTARAALDLADTLVVENGEVVRWFTSSRDHGVTAKSAADLHRIPIKRAFVKSCLRLESNVSRKLAFLHQVREHGETAFRVLHDLEFNAILCNPNAREWMLTRFVTRHVAGKFGPASATHACRYSRAAAGLQTHVRFYRPPQFFFGTELTPDEKGLQFPLEHHMLHCVKELSSPCNPLVQELTMRIVHAIEASSAHEVVHIQTDFVLTANDDLVLVRVAEIVYASDVCNPLQRPTPAVASKSAALPRRPFSCPGAFCMDHPPDTIAKVDDETTSYAVAKKSIVWADHESHLLLRAQGTTTMFQSSATNQALVTALAQSYTSIEKIESIEKLLTRRNTVLEQLQWFSKHGPALETTLPMEDLYNSVQVCADCCTIDAQAST</sequence>
<dbReference type="KEGG" id="spar:SPRG_15382"/>